<dbReference type="RefSeq" id="WP_044664413.1">
    <property type="nucleotide sequence ID" value="NZ_CDRZ01000066.1"/>
</dbReference>
<reference evidence="6" key="1">
    <citation type="submission" date="2015-01" db="EMBL/GenBank/DDBJ databases">
        <authorList>
            <person name="Manzoor Shahid"/>
            <person name="Zubair Saima"/>
        </authorList>
    </citation>
    <scope>NUCLEOTIDE SEQUENCE [LARGE SCALE GENOMIC DNA]</scope>
    <source>
        <strain evidence="6">Sp3</strain>
    </source>
</reference>
<evidence type="ECO:0000259" key="4">
    <source>
        <dbReference type="PROSITE" id="PS50972"/>
    </source>
</evidence>
<evidence type="ECO:0000313" key="6">
    <source>
        <dbReference type="Proteomes" id="UP000046155"/>
    </source>
</evidence>
<feature type="domain" description="Pterin-binding" evidence="4">
    <location>
        <begin position="1"/>
        <end position="253"/>
    </location>
</feature>
<dbReference type="Pfam" id="PF00809">
    <property type="entry name" value="Pterin_bind"/>
    <property type="match status" value="1"/>
</dbReference>
<evidence type="ECO:0000256" key="2">
    <source>
        <dbReference type="ARBA" id="ARBA00022603"/>
    </source>
</evidence>
<dbReference type="InterPro" id="IPR011005">
    <property type="entry name" value="Dihydropteroate_synth-like_sf"/>
</dbReference>
<dbReference type="GO" id="GO:0032259">
    <property type="term" value="P:methylation"/>
    <property type="evidence" value="ECO:0007669"/>
    <property type="project" value="UniProtKB-KW"/>
</dbReference>
<dbReference type="GO" id="GO:0005829">
    <property type="term" value="C:cytosol"/>
    <property type="evidence" value="ECO:0007669"/>
    <property type="project" value="TreeGrafter"/>
</dbReference>
<dbReference type="EC" id="2.1.1.13" evidence="5"/>
<dbReference type="InterPro" id="IPR000489">
    <property type="entry name" value="Pterin-binding_dom"/>
</dbReference>
<keyword evidence="6" id="KW-1185">Reference proteome</keyword>
<proteinExistence type="inferred from homology"/>
<evidence type="ECO:0000313" key="5">
    <source>
        <dbReference type="EMBL" id="CEO88205.1"/>
    </source>
</evidence>
<sequence>MLIIGEKLNSTIPKVRKAIKEKDEAFVHELAQKQTEAGADLLDINTAMEDEVNDMQWIVETVQQVVNTPLCIDSTNPKAIEKGLETAQGRVMINSISMEKARLEGMLPLALDAKCELVALATDDKGIPKTVDERLAITGRLIDILEKNSFPLEKLYIDPLVLPLAVSNDNALIFYRSLTEIKQRYGVKTISGLSNVSHSLPQRRLINRYFLANCMNLGMDAAILDPLDAQIMTAIMVTNLLINKDRFSRKFLQSYRSGNIEG</sequence>
<dbReference type="NCBIfam" id="NF005719">
    <property type="entry name" value="PRK07535.1"/>
    <property type="match status" value="1"/>
</dbReference>
<keyword evidence="2 5" id="KW-0489">Methyltransferase</keyword>
<dbReference type="PANTHER" id="PTHR45833">
    <property type="entry name" value="METHIONINE SYNTHASE"/>
    <property type="match status" value="1"/>
</dbReference>
<dbReference type="Proteomes" id="UP000046155">
    <property type="component" value="Unassembled WGS sequence"/>
</dbReference>
<dbReference type="GO" id="GO:0042558">
    <property type="term" value="P:pteridine-containing compound metabolic process"/>
    <property type="evidence" value="ECO:0007669"/>
    <property type="project" value="InterPro"/>
</dbReference>
<dbReference type="InterPro" id="IPR050554">
    <property type="entry name" value="Met_Synthase/Corrinoid"/>
</dbReference>
<organism evidence="5 6">
    <name type="scientific">Syntrophaceticus schinkii</name>
    <dbReference type="NCBI Taxonomy" id="499207"/>
    <lineage>
        <taxon>Bacteria</taxon>
        <taxon>Bacillati</taxon>
        <taxon>Bacillota</taxon>
        <taxon>Clostridia</taxon>
        <taxon>Thermoanaerobacterales</taxon>
        <taxon>Thermoanaerobacterales Family III. Incertae Sedis</taxon>
        <taxon>Syntrophaceticus</taxon>
    </lineage>
</organism>
<gene>
    <name evidence="5" type="primary">metH4</name>
    <name evidence="5" type="ORF">SSCH_1580003</name>
</gene>
<evidence type="ECO:0000256" key="1">
    <source>
        <dbReference type="ARBA" id="ARBA00010398"/>
    </source>
</evidence>
<dbReference type="SUPFAM" id="SSF51717">
    <property type="entry name" value="Dihydropteroate synthetase-like"/>
    <property type="match status" value="1"/>
</dbReference>
<evidence type="ECO:0000256" key="3">
    <source>
        <dbReference type="ARBA" id="ARBA00022679"/>
    </source>
</evidence>
<comment type="similarity">
    <text evidence="1">Belongs to the vitamin-B12 dependent methionine synthase family.</text>
</comment>
<dbReference type="GO" id="GO:0008705">
    <property type="term" value="F:methionine synthase activity"/>
    <property type="evidence" value="ECO:0007669"/>
    <property type="project" value="UniProtKB-EC"/>
</dbReference>
<name>A0A0B7MDQ8_9FIRM</name>
<dbReference type="Gene3D" id="3.20.20.20">
    <property type="entry name" value="Dihydropteroate synthase-like"/>
    <property type="match status" value="1"/>
</dbReference>
<dbReference type="PROSITE" id="PS50972">
    <property type="entry name" value="PTERIN_BINDING"/>
    <property type="match status" value="1"/>
</dbReference>
<accession>A0A0B7MDQ8</accession>
<protein>
    <submittedName>
        <fullName evidence="5">Methionine synthase</fullName>
        <ecNumber evidence="5">2.1.1.13</ecNumber>
    </submittedName>
</protein>
<keyword evidence="3 5" id="KW-0808">Transferase</keyword>
<dbReference type="OrthoDB" id="9803687at2"/>
<dbReference type="AlphaFoldDB" id="A0A0B7MDQ8"/>
<dbReference type="EMBL" id="CDRZ01000066">
    <property type="protein sequence ID" value="CEO88205.1"/>
    <property type="molecule type" value="Genomic_DNA"/>
</dbReference>